<geneLocation type="plastid" evidence="4"/>
<name>A0A679CAH5_9CRYP</name>
<evidence type="ECO:0000256" key="2">
    <source>
        <dbReference type="ARBA" id="ARBA00022528"/>
    </source>
</evidence>
<keyword evidence="2" id="KW-0150">Chloroplast</keyword>
<dbReference type="Gene3D" id="3.40.1350.100">
    <property type="match status" value="1"/>
</dbReference>
<gene>
    <name evidence="4" type="ORF">CryM1634B_p103</name>
</gene>
<evidence type="ECO:0000256" key="1">
    <source>
        <dbReference type="ARBA" id="ARBA00004229"/>
    </source>
</evidence>
<evidence type="ECO:0000313" key="4">
    <source>
        <dbReference type="EMBL" id="BBK20515.1"/>
    </source>
</evidence>
<keyword evidence="3 4" id="KW-0934">Plastid</keyword>
<dbReference type="EMBL" id="LC484193">
    <property type="protein sequence ID" value="BBK20515.1"/>
    <property type="molecule type" value="Genomic_DNA"/>
</dbReference>
<reference evidence="4" key="1">
    <citation type="journal article" date="2020" name="Genome Biol. Evol.">
        <title>Comparative plastid genomics of Cryptomonas species reveals fine-scale genomic responses to loss of photosynthesis.</title>
        <authorList>
            <person name="Tanifuji G."/>
            <person name="Kamikawa R."/>
            <person name="Moore C.E."/>
            <person name="Mills T."/>
            <person name="Onodera N.T."/>
            <person name="Kashiyama Y."/>
            <person name="Archibald J.M."/>
            <person name="Inagaki Y."/>
            <person name="Hashimoto T."/>
        </authorList>
    </citation>
    <scope>NUCLEOTIDE SEQUENCE</scope>
    <source>
        <strain evidence="4">CCAC 1634 B</strain>
    </source>
</reference>
<proteinExistence type="predicted"/>
<evidence type="ECO:0000256" key="3">
    <source>
        <dbReference type="ARBA" id="ARBA00022640"/>
    </source>
</evidence>
<sequence length="380" mass="44377">MNSSLQHAMNSNHYNEVDPTTVLVNKLASGQDLFVRIQTETDNVIVKHSEKSSTNSLRINVNVENPQLPKLRRIFEVFSNRRSSKFPTQEQKFVIEKLKSIPVHVVVNGNNEVVMASPRKSFTVGSLQWLCNKYNELFFWSRDEGPITVALFFMHLEDAESYLHEICRKEPRESETLGLKVFTTGLDLFYRFNRTSPPKIQCRLVADLNEIDNVLGSQLRICSVHPKQRYSTEWFQGSPVYMFKLNLPNKNGKLSECNFYNNSRKKMVFFSKKDALKAWSVYISRHSQADFGKRPHLEIYNLEGLLHDLECHFTDVHLVPPYNPYRNLTKDIDFADSNQYTLLEKHLHRAKLTIMNFKRFYKGLTWLLTSDTLPNEDNSW</sequence>
<dbReference type="PANTHER" id="PTHR33926:SF4">
    <property type="entry name" value="PROTEIN TIC 22, CHLOROPLASTIC"/>
    <property type="match status" value="1"/>
</dbReference>
<dbReference type="GO" id="GO:0009507">
    <property type="term" value="C:chloroplast"/>
    <property type="evidence" value="ECO:0007669"/>
    <property type="project" value="UniProtKB-SubCell"/>
</dbReference>
<dbReference type="Pfam" id="PF04278">
    <property type="entry name" value="Tic22"/>
    <property type="match status" value="1"/>
</dbReference>
<dbReference type="PANTHER" id="PTHR33926">
    <property type="entry name" value="PROTEIN TIC 22, CHLOROPLASTIC"/>
    <property type="match status" value="1"/>
</dbReference>
<protein>
    <submittedName>
        <fullName evidence="4">Uncharacterized protein</fullName>
    </submittedName>
</protein>
<comment type="subcellular location">
    <subcellularLocation>
        <location evidence="1">Plastid</location>
        <location evidence="1">Chloroplast</location>
    </subcellularLocation>
</comment>
<accession>A0A679CAH5</accession>
<organism evidence="4">
    <name type="scientific">Cryptomonas sp. CCAC 1634B</name>
    <dbReference type="NCBI Taxonomy" id="2051848"/>
    <lineage>
        <taxon>Eukaryota</taxon>
        <taxon>Cryptophyceae</taxon>
        <taxon>Cryptomonadales</taxon>
        <taxon>Cryptomonadaceae</taxon>
        <taxon>Cryptomonas</taxon>
    </lineage>
</organism>
<dbReference type="AlphaFoldDB" id="A0A679CAH5"/>
<dbReference type="GO" id="GO:0015031">
    <property type="term" value="P:protein transport"/>
    <property type="evidence" value="ECO:0007669"/>
    <property type="project" value="InterPro"/>
</dbReference>
<dbReference type="InterPro" id="IPR007378">
    <property type="entry name" value="Tic22-like"/>
</dbReference>